<evidence type="ECO:0000256" key="2">
    <source>
        <dbReference type="ARBA" id="ARBA00012528"/>
    </source>
</evidence>
<dbReference type="GO" id="GO:0052621">
    <property type="term" value="F:diguanylate cyclase activity"/>
    <property type="evidence" value="ECO:0007669"/>
    <property type="project" value="UniProtKB-EC"/>
</dbReference>
<keyword evidence="5 8" id="KW-1133">Transmembrane helix</keyword>
<dbReference type="GO" id="GO:0043709">
    <property type="term" value="P:cell adhesion involved in single-species biofilm formation"/>
    <property type="evidence" value="ECO:0007669"/>
    <property type="project" value="TreeGrafter"/>
</dbReference>
<dbReference type="Pfam" id="PF02743">
    <property type="entry name" value="dCache_1"/>
    <property type="match status" value="1"/>
</dbReference>
<dbReference type="PANTHER" id="PTHR45138">
    <property type="entry name" value="REGULATORY COMPONENTS OF SENSORY TRANSDUCTION SYSTEM"/>
    <property type="match status" value="1"/>
</dbReference>
<gene>
    <name evidence="10" type="ORF">AWB65_05562</name>
</gene>
<dbReference type="STRING" id="326474.AWB65_05562"/>
<sequence length="523" mass="57863">MKTNEWFIRQRDRFKCKESTALHGIVYGAALISLVMVGLCALVLYQSRQDALERTRETSRNVALIAERDIVRNFELYDLSLQAVIEGLAQPEVMALPDHLRRDVLFDRAATAKYLEALLVLDETGDIVVDSVSEVPRKANFADSAFFKAQRAGDAGLYISDPLRFTLEHDMQSIVLSRRITRADGTFGGVAMIAISLDYFRNLFAGLSLGERGSASVIGQSGLMVMRQPYDVRIIGRDIKTASTFKRFIAEKEGDFSDTASIDNVRRLYTFKTLPHLPFIIMVAMAETDIYATWRRRALTIGSLMATFGLAFVGLSAVLGTQLRRRMRAESELQLLARTDGLTGLNNRRTFGEVLDLEWRRARRARSVFSLLFVDIDRFKAYNDTYGHQAGDKALAAVAKCIGESIRRPGDTAARYGGEEFVVVLPNTPAAGASFIAEKIRVAISDLSLAHAGSEFGRVTASIGTASWDPESAMDVSDMLKDADRALYRAKAMGRNMVAFASRCAGEVISAECTDIEQGLLVR</sequence>
<keyword evidence="6 8" id="KW-0472">Membrane</keyword>
<dbReference type="InterPro" id="IPR043128">
    <property type="entry name" value="Rev_trsase/Diguanyl_cyclase"/>
</dbReference>
<feature type="transmembrane region" description="Helical" evidence="8">
    <location>
        <begin position="21"/>
        <end position="45"/>
    </location>
</feature>
<dbReference type="AlphaFoldDB" id="A0A158IY24"/>
<dbReference type="FunFam" id="3.30.70.270:FF:000001">
    <property type="entry name" value="Diguanylate cyclase domain protein"/>
    <property type="match status" value="1"/>
</dbReference>
<dbReference type="CDD" id="cd01949">
    <property type="entry name" value="GGDEF"/>
    <property type="match status" value="1"/>
</dbReference>
<dbReference type="NCBIfam" id="TIGR00254">
    <property type="entry name" value="GGDEF"/>
    <property type="match status" value="1"/>
</dbReference>
<evidence type="ECO:0000256" key="3">
    <source>
        <dbReference type="ARBA" id="ARBA00022475"/>
    </source>
</evidence>
<evidence type="ECO:0000256" key="6">
    <source>
        <dbReference type="ARBA" id="ARBA00023136"/>
    </source>
</evidence>
<dbReference type="InterPro" id="IPR033479">
    <property type="entry name" value="dCache_1"/>
</dbReference>
<evidence type="ECO:0000256" key="8">
    <source>
        <dbReference type="SAM" id="Phobius"/>
    </source>
</evidence>
<evidence type="ECO:0000256" key="4">
    <source>
        <dbReference type="ARBA" id="ARBA00022692"/>
    </source>
</evidence>
<dbReference type="EMBL" id="FCNW02000047">
    <property type="protein sequence ID" value="SAL61163.1"/>
    <property type="molecule type" value="Genomic_DNA"/>
</dbReference>
<comment type="caution">
    <text evidence="10">The sequence shown here is derived from an EMBL/GenBank/DDBJ whole genome shotgun (WGS) entry which is preliminary data.</text>
</comment>
<comment type="catalytic activity">
    <reaction evidence="7">
        <text>2 GTP = 3',3'-c-di-GMP + 2 diphosphate</text>
        <dbReference type="Rhea" id="RHEA:24898"/>
        <dbReference type="ChEBI" id="CHEBI:33019"/>
        <dbReference type="ChEBI" id="CHEBI:37565"/>
        <dbReference type="ChEBI" id="CHEBI:58805"/>
        <dbReference type="EC" id="2.7.7.65"/>
    </reaction>
</comment>
<organism evidence="10 11">
    <name type="scientific">Caballeronia humi</name>
    <dbReference type="NCBI Taxonomy" id="326474"/>
    <lineage>
        <taxon>Bacteria</taxon>
        <taxon>Pseudomonadati</taxon>
        <taxon>Pseudomonadota</taxon>
        <taxon>Betaproteobacteria</taxon>
        <taxon>Burkholderiales</taxon>
        <taxon>Burkholderiaceae</taxon>
        <taxon>Caballeronia</taxon>
    </lineage>
</organism>
<name>A0A158IY24_9BURK</name>
<evidence type="ECO:0000313" key="10">
    <source>
        <dbReference type="EMBL" id="SAL61163.1"/>
    </source>
</evidence>
<keyword evidence="4 8" id="KW-0812">Transmembrane</keyword>
<accession>A0A158IY24</accession>
<dbReference type="Gene3D" id="3.30.450.20">
    <property type="entry name" value="PAS domain"/>
    <property type="match status" value="2"/>
</dbReference>
<evidence type="ECO:0000259" key="9">
    <source>
        <dbReference type="PROSITE" id="PS50887"/>
    </source>
</evidence>
<comment type="subcellular location">
    <subcellularLocation>
        <location evidence="1">Cell membrane</location>
        <topology evidence="1">Multi-pass membrane protein</topology>
    </subcellularLocation>
</comment>
<dbReference type="InterPro" id="IPR050469">
    <property type="entry name" value="Diguanylate_Cyclase"/>
</dbReference>
<dbReference type="Gene3D" id="3.30.70.270">
    <property type="match status" value="1"/>
</dbReference>
<dbReference type="RefSeq" id="WP_087670226.1">
    <property type="nucleotide sequence ID" value="NZ_FCNW02000047.1"/>
</dbReference>
<feature type="transmembrane region" description="Helical" evidence="8">
    <location>
        <begin position="298"/>
        <end position="319"/>
    </location>
</feature>
<dbReference type="CDD" id="cd12914">
    <property type="entry name" value="PDC1_DGC_like"/>
    <property type="match status" value="1"/>
</dbReference>
<evidence type="ECO:0000256" key="7">
    <source>
        <dbReference type="ARBA" id="ARBA00034247"/>
    </source>
</evidence>
<dbReference type="GO" id="GO:0005886">
    <property type="term" value="C:plasma membrane"/>
    <property type="evidence" value="ECO:0007669"/>
    <property type="project" value="UniProtKB-SubCell"/>
</dbReference>
<evidence type="ECO:0000313" key="11">
    <source>
        <dbReference type="Proteomes" id="UP000054977"/>
    </source>
</evidence>
<dbReference type="InterPro" id="IPR000160">
    <property type="entry name" value="GGDEF_dom"/>
</dbReference>
<dbReference type="InterPro" id="IPR029787">
    <property type="entry name" value="Nucleotide_cyclase"/>
</dbReference>
<dbReference type="CDD" id="cd12915">
    <property type="entry name" value="PDC2_DGC_like"/>
    <property type="match status" value="1"/>
</dbReference>
<dbReference type="GO" id="GO:1902201">
    <property type="term" value="P:negative regulation of bacterial-type flagellum-dependent cell motility"/>
    <property type="evidence" value="ECO:0007669"/>
    <property type="project" value="TreeGrafter"/>
</dbReference>
<evidence type="ECO:0000256" key="5">
    <source>
        <dbReference type="ARBA" id="ARBA00022989"/>
    </source>
</evidence>
<dbReference type="EC" id="2.7.7.65" evidence="2"/>
<dbReference type="PANTHER" id="PTHR45138:SF9">
    <property type="entry name" value="DIGUANYLATE CYCLASE DGCM-RELATED"/>
    <property type="match status" value="1"/>
</dbReference>
<dbReference type="SUPFAM" id="SSF55073">
    <property type="entry name" value="Nucleotide cyclase"/>
    <property type="match status" value="1"/>
</dbReference>
<feature type="domain" description="GGDEF" evidence="9">
    <location>
        <begin position="367"/>
        <end position="503"/>
    </location>
</feature>
<dbReference type="Pfam" id="PF00990">
    <property type="entry name" value="GGDEF"/>
    <property type="match status" value="1"/>
</dbReference>
<reference evidence="10" key="1">
    <citation type="submission" date="2016-01" db="EMBL/GenBank/DDBJ databases">
        <authorList>
            <person name="Peeters C."/>
        </authorList>
    </citation>
    <scope>NUCLEOTIDE SEQUENCE [LARGE SCALE GENOMIC DNA]</scope>
    <source>
        <strain evidence="10">LMG 22934</strain>
    </source>
</reference>
<keyword evidence="11" id="KW-1185">Reference proteome</keyword>
<evidence type="ECO:0000256" key="1">
    <source>
        <dbReference type="ARBA" id="ARBA00004651"/>
    </source>
</evidence>
<protein>
    <recommendedName>
        <fullName evidence="2">diguanylate cyclase</fullName>
        <ecNumber evidence="2">2.7.7.65</ecNumber>
    </recommendedName>
</protein>
<dbReference type="Proteomes" id="UP000054977">
    <property type="component" value="Unassembled WGS sequence"/>
</dbReference>
<dbReference type="PROSITE" id="PS50887">
    <property type="entry name" value="GGDEF"/>
    <property type="match status" value="1"/>
</dbReference>
<proteinExistence type="predicted"/>
<dbReference type="OrthoDB" id="9813903at2"/>
<keyword evidence="3" id="KW-1003">Cell membrane</keyword>
<dbReference type="SMART" id="SM00267">
    <property type="entry name" value="GGDEF"/>
    <property type="match status" value="1"/>
</dbReference>